<comment type="caution">
    <text evidence="7">The sequence shown here is derived from an EMBL/GenBank/DDBJ whole genome shotgun (WGS) entry which is preliminary data.</text>
</comment>
<feature type="domain" description="Peptidase S9A N-terminal" evidence="6">
    <location>
        <begin position="48"/>
        <end position="436"/>
    </location>
</feature>
<dbReference type="PANTHER" id="PTHR42881">
    <property type="entry name" value="PROLYL ENDOPEPTIDASE"/>
    <property type="match status" value="1"/>
</dbReference>
<dbReference type="EMBL" id="BJMU01000006">
    <property type="protein sequence ID" value="GEB82976.1"/>
    <property type="molecule type" value="Genomic_DNA"/>
</dbReference>
<feature type="domain" description="Peptidase S9 prolyl oligopeptidase catalytic" evidence="5">
    <location>
        <begin position="511"/>
        <end position="709"/>
    </location>
</feature>
<feature type="signal peptide" evidence="4">
    <location>
        <begin position="1"/>
        <end position="28"/>
    </location>
</feature>
<gene>
    <name evidence="7" type="ORF">AOR01nite_14530</name>
</gene>
<dbReference type="GO" id="GO:0006508">
    <property type="term" value="P:proteolysis"/>
    <property type="evidence" value="ECO:0007669"/>
    <property type="project" value="UniProtKB-KW"/>
</dbReference>
<dbReference type="RefSeq" id="WP_244463420.1">
    <property type="nucleotide sequence ID" value="NZ_BJMU01000006.1"/>
</dbReference>
<dbReference type="SUPFAM" id="SSF50993">
    <property type="entry name" value="Peptidase/esterase 'gauge' domain"/>
    <property type="match status" value="1"/>
</dbReference>
<dbReference type="Gene3D" id="3.40.50.1820">
    <property type="entry name" value="alpha/beta hydrolase"/>
    <property type="match status" value="1"/>
</dbReference>
<organism evidence="7 8">
    <name type="scientific">Acetobacter orleanensis</name>
    <dbReference type="NCBI Taxonomy" id="104099"/>
    <lineage>
        <taxon>Bacteria</taxon>
        <taxon>Pseudomonadati</taxon>
        <taxon>Pseudomonadota</taxon>
        <taxon>Alphaproteobacteria</taxon>
        <taxon>Acetobacterales</taxon>
        <taxon>Acetobacteraceae</taxon>
        <taxon>Acetobacter</taxon>
    </lineage>
</organism>
<dbReference type="AlphaFoldDB" id="A0A4Y3TKW9"/>
<keyword evidence="4" id="KW-0732">Signal</keyword>
<dbReference type="Gene3D" id="2.130.10.120">
    <property type="entry name" value="Prolyl oligopeptidase, N-terminal domain"/>
    <property type="match status" value="1"/>
</dbReference>
<dbReference type="InterPro" id="IPR051167">
    <property type="entry name" value="Prolyl_oligopep/macrocyclase"/>
</dbReference>
<dbReference type="InterPro" id="IPR023302">
    <property type="entry name" value="Pept_S9A_N"/>
</dbReference>
<keyword evidence="8" id="KW-1185">Reference proteome</keyword>
<dbReference type="InterPro" id="IPR029058">
    <property type="entry name" value="AB_hydrolase_fold"/>
</dbReference>
<accession>A0A4Y3TKW9</accession>
<evidence type="ECO:0000256" key="4">
    <source>
        <dbReference type="SAM" id="SignalP"/>
    </source>
</evidence>
<dbReference type="InterPro" id="IPR001375">
    <property type="entry name" value="Peptidase_S9_cat"/>
</dbReference>
<dbReference type="GO" id="GO:0005829">
    <property type="term" value="C:cytosol"/>
    <property type="evidence" value="ECO:0007669"/>
    <property type="project" value="TreeGrafter"/>
</dbReference>
<evidence type="ECO:0000256" key="1">
    <source>
        <dbReference type="ARBA" id="ARBA00022670"/>
    </source>
</evidence>
<evidence type="ECO:0000256" key="3">
    <source>
        <dbReference type="ARBA" id="ARBA00022825"/>
    </source>
</evidence>
<dbReference type="SUPFAM" id="SSF53474">
    <property type="entry name" value="alpha/beta-Hydrolases"/>
    <property type="match status" value="1"/>
</dbReference>
<dbReference type="PANTHER" id="PTHR42881:SF13">
    <property type="entry name" value="PROLYL ENDOPEPTIDASE"/>
    <property type="match status" value="1"/>
</dbReference>
<dbReference type="Proteomes" id="UP000317617">
    <property type="component" value="Unassembled WGS sequence"/>
</dbReference>
<sequence length="718" mass="78519">MRFKQWILTGAASALVMVGAAHSMFAQAQAAETPSGNAPVITAQTNTAFLDEIHGPQAMAWVRAQNQHTTSTLEKDPRYAGFYKKVLSGLQAPDRLAMPSLMGGKVWNFWQDAAHPHGLWRATSQASYLKKTPDWTVRLDVDALAKQDGVNWVFKGPNCLAPADEHCLVALSNGGEDAETLREFNTRTGQFVPGGFVFSRSKQTAAWVDDNTIVLARDWDGKGTTLTPSGYPFVVKTMVRGQPAGQEKDLFRGEPSDMAVTPIVLTDGDGHQLVLIQRSLNFFETRYAVVEAGHTLRWLALPAKSEIQGLLKGRLIVSIEEDWHPDGQPVIPAGSLLSVDPTGVEHGVQALFTPGPSQSIDQVGVTKNTVLVTLFDNVRGRAIRFTPAQAGQPWKATPLALPDMTSIHIVDTDHASDTAFLSVEGYLEPSQLWLLEGAAQPRKVKSAPARFKTDNLVTEQFWATSTDGTRIPYFIVHRRDMALNGANPTLLTGYGGFQVSYTPLYTPEMGQLWLDRGGVYVVANIRGGGEFGPAWHEAGRKSGRQKVYDDFASVGRDLISRKITSSRHLGIRGRSNGGLLSGVEMTQHPDLWNAVIIGVPLLDMEHFETMSAGASWAAEYGSMSVPAEAEFLRSISPVQHLKADVSYPEPFIFTATSDDRVGPVHARRFAARLEALGKPFFYYEDIEGGHSGTVNAPEVAHERALEAVYLSHRLMDAH</sequence>
<name>A0A4Y3TKW9_9PROT</name>
<reference evidence="7 8" key="1">
    <citation type="submission" date="2019-06" db="EMBL/GenBank/DDBJ databases">
        <title>Whole genome shotgun sequence of Acetobacter orleanensis NBRC 13752.</title>
        <authorList>
            <person name="Hosoyama A."/>
            <person name="Uohara A."/>
            <person name="Ohji S."/>
            <person name="Ichikawa N."/>
        </authorList>
    </citation>
    <scope>NUCLEOTIDE SEQUENCE [LARGE SCALE GENOMIC DNA]</scope>
    <source>
        <strain evidence="7 8">NBRC 13752</strain>
    </source>
</reference>
<dbReference type="Pfam" id="PF00326">
    <property type="entry name" value="Peptidase_S9"/>
    <property type="match status" value="1"/>
</dbReference>
<proteinExistence type="predicted"/>
<dbReference type="GO" id="GO:0070012">
    <property type="term" value="F:oligopeptidase activity"/>
    <property type="evidence" value="ECO:0007669"/>
    <property type="project" value="TreeGrafter"/>
</dbReference>
<protein>
    <submittedName>
        <fullName evidence="7">Putative peptidase y4nA</fullName>
    </submittedName>
</protein>
<evidence type="ECO:0000313" key="8">
    <source>
        <dbReference type="Proteomes" id="UP000317617"/>
    </source>
</evidence>
<dbReference type="GO" id="GO:0004252">
    <property type="term" value="F:serine-type endopeptidase activity"/>
    <property type="evidence" value="ECO:0007669"/>
    <property type="project" value="InterPro"/>
</dbReference>
<keyword evidence="2" id="KW-0378">Hydrolase</keyword>
<dbReference type="PRINTS" id="PR00862">
    <property type="entry name" value="PROLIGOPTASE"/>
</dbReference>
<keyword evidence="1" id="KW-0645">Protease</keyword>
<feature type="chain" id="PRO_5021336079" evidence="4">
    <location>
        <begin position="29"/>
        <end position="718"/>
    </location>
</feature>
<evidence type="ECO:0000313" key="7">
    <source>
        <dbReference type="EMBL" id="GEB82976.1"/>
    </source>
</evidence>
<keyword evidence="3" id="KW-0720">Serine protease</keyword>
<evidence type="ECO:0000256" key="2">
    <source>
        <dbReference type="ARBA" id="ARBA00022801"/>
    </source>
</evidence>
<evidence type="ECO:0000259" key="6">
    <source>
        <dbReference type="Pfam" id="PF02897"/>
    </source>
</evidence>
<dbReference type="Pfam" id="PF02897">
    <property type="entry name" value="Peptidase_S9_N"/>
    <property type="match status" value="1"/>
</dbReference>
<dbReference type="InterPro" id="IPR002470">
    <property type="entry name" value="Peptidase_S9A"/>
</dbReference>
<dbReference type="STRING" id="104099.AD949_06025"/>
<evidence type="ECO:0000259" key="5">
    <source>
        <dbReference type="Pfam" id="PF00326"/>
    </source>
</evidence>